<dbReference type="GO" id="GO:0008168">
    <property type="term" value="F:methyltransferase activity"/>
    <property type="evidence" value="ECO:0007669"/>
    <property type="project" value="UniProtKB-KW"/>
</dbReference>
<dbReference type="PANTHER" id="PTHR35276">
    <property type="entry name" value="S-ADENOSYL-L-METHIONINE-DEPENDENT METHYLTRANSFERASES SUPERFAMILY PROTEIN"/>
    <property type="match status" value="1"/>
</dbReference>
<evidence type="ECO:0000313" key="1">
    <source>
        <dbReference type="EMBL" id="TWS96663.1"/>
    </source>
</evidence>
<dbReference type="RefSeq" id="WP_146567958.1">
    <property type="nucleotide sequence ID" value="NZ_VOHL01000007.1"/>
</dbReference>
<dbReference type="Gene3D" id="3.40.50.150">
    <property type="entry name" value="Vaccinia Virus protein VP39"/>
    <property type="match status" value="1"/>
</dbReference>
<organism evidence="1 2">
    <name type="scientific">Streptococcus cuniculipharyngis</name>
    <dbReference type="NCBI Taxonomy" id="1562651"/>
    <lineage>
        <taxon>Bacteria</taxon>
        <taxon>Bacillati</taxon>
        <taxon>Bacillota</taxon>
        <taxon>Bacilli</taxon>
        <taxon>Lactobacillales</taxon>
        <taxon>Streptococcaceae</taxon>
        <taxon>Streptococcus</taxon>
    </lineage>
</organism>
<accession>A0A5C5SAE8</accession>
<dbReference type="PANTHER" id="PTHR35276:SF1">
    <property type="entry name" value="TRNA (MNM(5)S(2)U34)-METHYLTRANSFERASE, CHLOROPLASTIC"/>
    <property type="match status" value="1"/>
</dbReference>
<dbReference type="EMBL" id="VOHL01000007">
    <property type="protein sequence ID" value="TWS96663.1"/>
    <property type="molecule type" value="Genomic_DNA"/>
</dbReference>
<dbReference type="SUPFAM" id="SSF53335">
    <property type="entry name" value="S-adenosyl-L-methionine-dependent methyltransferases"/>
    <property type="match status" value="1"/>
</dbReference>
<keyword evidence="2" id="KW-1185">Reference proteome</keyword>
<dbReference type="InterPro" id="IPR029063">
    <property type="entry name" value="SAM-dependent_MTases_sf"/>
</dbReference>
<dbReference type="Pfam" id="PF06962">
    <property type="entry name" value="rRNA_methylase"/>
    <property type="match status" value="1"/>
</dbReference>
<dbReference type="InterPro" id="IPR010719">
    <property type="entry name" value="MnmM_MeTrfase"/>
</dbReference>
<dbReference type="EC" id="2.1.1.199" evidence="1"/>
<dbReference type="AlphaFoldDB" id="A0A5C5SAE8"/>
<reference evidence="1 2" key="1">
    <citation type="submission" date="2019-08" db="EMBL/GenBank/DDBJ databases">
        <authorList>
            <person name="Lei W."/>
        </authorList>
    </citation>
    <scope>NUCLEOTIDE SEQUENCE [LARGE SCALE GENOMIC DNA]</scope>
    <source>
        <strain evidence="1 2">CCUG 66496</strain>
    </source>
</reference>
<keyword evidence="1" id="KW-0808">Transferase</keyword>
<name>A0A5C5SAE8_9STRE</name>
<dbReference type="Proteomes" id="UP000317430">
    <property type="component" value="Unassembled WGS sequence"/>
</dbReference>
<dbReference type="GO" id="GO:0032259">
    <property type="term" value="P:methylation"/>
    <property type="evidence" value="ECO:0007669"/>
    <property type="project" value="UniProtKB-KW"/>
</dbReference>
<sequence length="184" mass="20626">MRKPLEQAHDFLAEILTPKSVAVDATMGQGFDTLFLAQRAGRVYAFDIQEQALAMTQKRLGQQFTQVKLIHDSHERVADYVKEPINAAIFNLGYLPRADKSVITRPETTLAALEQILLRLVAGGRLSVMVYYGHEGGLEEKNRVLDFLSQLPQEDFSVMSYQALNQINCPPFLVMVEKLAKGSD</sequence>
<comment type="caution">
    <text evidence="1">The sequence shown here is derived from an EMBL/GenBank/DDBJ whole genome shotgun (WGS) entry which is preliminary data.</text>
</comment>
<proteinExistence type="predicted"/>
<evidence type="ECO:0000313" key="2">
    <source>
        <dbReference type="Proteomes" id="UP000317430"/>
    </source>
</evidence>
<gene>
    <name evidence="1" type="primary">mraW</name>
    <name evidence="1" type="ORF">FRX57_06775</name>
</gene>
<dbReference type="OrthoDB" id="9792989at2"/>
<protein>
    <submittedName>
        <fullName evidence="1">16S rRNA (Cytosine(1402)-N(4))-methyltransferase</fullName>
        <ecNumber evidence="1">2.1.1.199</ecNumber>
    </submittedName>
</protein>
<keyword evidence="1" id="KW-0489">Methyltransferase</keyword>